<dbReference type="GO" id="GO:0008253">
    <property type="term" value="F:5'-nucleotidase activity"/>
    <property type="evidence" value="ECO:0007669"/>
    <property type="project" value="EnsemblFungi"/>
</dbReference>
<dbReference type="GO" id="GO:0002953">
    <property type="term" value="F:5'-deoxynucleotidase activity"/>
    <property type="evidence" value="ECO:0007669"/>
    <property type="project" value="UniProtKB-EC"/>
</dbReference>
<protein>
    <recommendedName>
        <fullName evidence="8">5'-deoxynucleotidase</fullName>
        <ecNumber evidence="8">3.1.3.89</ecNumber>
    </recommendedName>
</protein>
<evidence type="ECO:0000256" key="8">
    <source>
        <dbReference type="ARBA" id="ARBA00012964"/>
    </source>
</evidence>
<dbReference type="OrthoDB" id="10254258at2759"/>
<dbReference type="EC" id="3.1.3.89" evidence="8"/>
<name>J7S3Z0_HUIN7</name>
<dbReference type="GO" id="GO:0009159">
    <property type="term" value="P:deoxyribonucleoside monophosphate catabolic process"/>
    <property type="evidence" value="ECO:0007669"/>
    <property type="project" value="EnsemblFungi"/>
</dbReference>
<dbReference type="EMBL" id="HE978326">
    <property type="protein sequence ID" value="CCK72912.1"/>
    <property type="molecule type" value="Genomic_DNA"/>
</dbReference>
<reference evidence="15" key="2">
    <citation type="submission" date="2012-08" db="EMBL/GenBank/DDBJ databases">
        <title>Genome sequence of Kazachstania naganishii.</title>
        <authorList>
            <person name="Gordon J.L."/>
            <person name="Armisen D."/>
            <person name="Proux-Wera E."/>
            <person name="OhEigeartaigh S.S."/>
            <person name="Byrne K.P."/>
            <person name="Wolfe K.H."/>
        </authorList>
    </citation>
    <scope>NUCLEOTIDE SEQUENCE [LARGE SCALE GENOMIC DNA]</scope>
    <source>
        <strain evidence="15">ATCC MYA-139 / BCRC 22969 / CBS 8797 / CCRC 22969 / KCTC 17520 / NBRC 10181 / NCYC 3082</strain>
    </source>
</reference>
<comment type="cofactor">
    <cofactor evidence="4">
        <name>Mg(2+)</name>
        <dbReference type="ChEBI" id="CHEBI:18420"/>
    </cofactor>
</comment>
<dbReference type="Gene3D" id="1.10.3210.10">
    <property type="entry name" value="Hypothetical protein af1432"/>
    <property type="match status" value="1"/>
</dbReference>
<dbReference type="KEGG" id="kng:KNAG_0M00590"/>
<comment type="catalytic activity">
    <reaction evidence="1">
        <text>a 2'-deoxyribonucleoside 5'-phosphate + H2O = a 2'-deoxyribonucleoside + phosphate</text>
        <dbReference type="Rhea" id="RHEA:36167"/>
        <dbReference type="ChEBI" id="CHEBI:15377"/>
        <dbReference type="ChEBI" id="CHEBI:18274"/>
        <dbReference type="ChEBI" id="CHEBI:43474"/>
        <dbReference type="ChEBI" id="CHEBI:65317"/>
        <dbReference type="EC" id="3.1.3.89"/>
    </reaction>
</comment>
<comment type="function">
    <text evidence="5">Catalyzes the dephosphorylation of the nucleoside 5'-monophosphates deoxyadenosine monophosphate (dAMP), deoxycytidine monophosphate (dCMP), deoxyguanosine monophosphate (dGMP) and deoxythymidine monophosphate (dTMP).</text>
</comment>
<comment type="cofactor">
    <cofactor evidence="2">
        <name>Mn(2+)</name>
        <dbReference type="ChEBI" id="CHEBI:29035"/>
    </cofactor>
</comment>
<evidence type="ECO:0000313" key="14">
    <source>
        <dbReference type="EMBL" id="CCK72912.1"/>
    </source>
</evidence>
<accession>J7S3Z0</accession>
<dbReference type="eggNOG" id="KOG3197">
    <property type="taxonomic scope" value="Eukaryota"/>
</dbReference>
<dbReference type="RefSeq" id="XP_022467156.1">
    <property type="nucleotide sequence ID" value="XM_022610907.1"/>
</dbReference>
<evidence type="ECO:0000256" key="11">
    <source>
        <dbReference type="ARBA" id="ARBA00022842"/>
    </source>
</evidence>
<evidence type="ECO:0000313" key="15">
    <source>
        <dbReference type="Proteomes" id="UP000006310"/>
    </source>
</evidence>
<evidence type="ECO:0000256" key="2">
    <source>
        <dbReference type="ARBA" id="ARBA00001936"/>
    </source>
</evidence>
<evidence type="ECO:0000256" key="9">
    <source>
        <dbReference type="ARBA" id="ARBA00022723"/>
    </source>
</evidence>
<comment type="subunit">
    <text evidence="7">Homodimer.</text>
</comment>
<sequence length="232" mass="27238">MATITLCTTNSNPSIPRQETVGLKVWNPRDHIPETVQRHLKRPQPNYQLAFLHIIQELKVQRRTGWLDYDISECESISDHMYRMGVTCMLIQNPDVQKDKCVKIALVHDMAESLVGDITPLDPMGKKEKHRREWEAMKYICDDILAKVNPVAAREIKEDWLNYENIETLEARYVKDIDKYELLVQCFEYEQKFNGLKNFQSFFKVIDSIKTEEVRGWALALVELRDEFFASL</sequence>
<dbReference type="FunFam" id="1.10.3210.10:FF:000011">
    <property type="entry name" value="HD domain-containing protein 2"/>
    <property type="match status" value="1"/>
</dbReference>
<dbReference type="SMART" id="SM00471">
    <property type="entry name" value="HDc"/>
    <property type="match status" value="1"/>
</dbReference>
<dbReference type="GeneID" id="34528692"/>
<gene>
    <name evidence="14" type="primary">KNAG0M00590</name>
    <name evidence="14" type="ordered locus">KNAG_0M00590</name>
</gene>
<evidence type="ECO:0000259" key="13">
    <source>
        <dbReference type="SMART" id="SM00471"/>
    </source>
</evidence>
<dbReference type="SUPFAM" id="SSF109604">
    <property type="entry name" value="HD-domain/PDEase-like"/>
    <property type="match status" value="1"/>
</dbReference>
<dbReference type="InterPro" id="IPR039356">
    <property type="entry name" value="YfbR/HDDC2"/>
</dbReference>
<evidence type="ECO:0000256" key="12">
    <source>
        <dbReference type="ARBA" id="ARBA00023285"/>
    </source>
</evidence>
<dbReference type="PANTHER" id="PTHR11845:SF13">
    <property type="entry name" value="5'-DEOXYNUCLEOTIDASE HDDC2"/>
    <property type="match status" value="1"/>
</dbReference>
<dbReference type="InterPro" id="IPR006674">
    <property type="entry name" value="HD_domain"/>
</dbReference>
<keyword evidence="12" id="KW-0170">Cobalt</keyword>
<keyword evidence="11" id="KW-0460">Magnesium</keyword>
<dbReference type="AlphaFoldDB" id="J7S3Z0"/>
<dbReference type="Proteomes" id="UP000006310">
    <property type="component" value="Chromosome 13"/>
</dbReference>
<evidence type="ECO:0000256" key="4">
    <source>
        <dbReference type="ARBA" id="ARBA00001946"/>
    </source>
</evidence>
<keyword evidence="15" id="KW-1185">Reference proteome</keyword>
<proteinExistence type="inferred from homology"/>
<keyword evidence="9" id="KW-0479">Metal-binding</keyword>
<feature type="domain" description="HD/PDEase" evidence="13">
    <location>
        <begin position="73"/>
        <end position="192"/>
    </location>
</feature>
<dbReference type="InterPro" id="IPR003607">
    <property type="entry name" value="HD/PDEase_dom"/>
</dbReference>
<evidence type="ECO:0000256" key="7">
    <source>
        <dbReference type="ARBA" id="ARBA00011738"/>
    </source>
</evidence>
<dbReference type="PANTHER" id="PTHR11845">
    <property type="entry name" value="5'-DEOXYNUCLEOTIDASE HDDC2"/>
    <property type="match status" value="1"/>
</dbReference>
<comment type="cofactor">
    <cofactor evidence="3">
        <name>Co(2+)</name>
        <dbReference type="ChEBI" id="CHEBI:48828"/>
    </cofactor>
</comment>
<dbReference type="HOGENOM" id="CLU_039453_2_0_1"/>
<evidence type="ECO:0000256" key="1">
    <source>
        <dbReference type="ARBA" id="ARBA00001638"/>
    </source>
</evidence>
<dbReference type="STRING" id="1071383.J7S3Z0"/>
<dbReference type="Pfam" id="PF13023">
    <property type="entry name" value="HD_3"/>
    <property type="match status" value="1"/>
</dbReference>
<dbReference type="OMA" id="TWRLCLM"/>
<evidence type="ECO:0000256" key="3">
    <source>
        <dbReference type="ARBA" id="ARBA00001941"/>
    </source>
</evidence>
<evidence type="ECO:0000256" key="10">
    <source>
        <dbReference type="ARBA" id="ARBA00022801"/>
    </source>
</evidence>
<keyword evidence="10" id="KW-0378">Hydrolase</keyword>
<dbReference type="GO" id="GO:0046872">
    <property type="term" value="F:metal ion binding"/>
    <property type="evidence" value="ECO:0007669"/>
    <property type="project" value="UniProtKB-KW"/>
</dbReference>
<evidence type="ECO:0000256" key="5">
    <source>
        <dbReference type="ARBA" id="ARBA00004074"/>
    </source>
</evidence>
<evidence type="ECO:0000256" key="6">
    <source>
        <dbReference type="ARBA" id="ARBA00009999"/>
    </source>
</evidence>
<dbReference type="GO" id="GO:0005737">
    <property type="term" value="C:cytoplasm"/>
    <property type="evidence" value="ECO:0007669"/>
    <property type="project" value="TreeGrafter"/>
</dbReference>
<comment type="similarity">
    <text evidence="6">Belongs to the HDDC2 family.</text>
</comment>
<reference evidence="14 15" key="1">
    <citation type="journal article" date="2011" name="Proc. Natl. Acad. Sci. U.S.A.">
        <title>Evolutionary erosion of yeast sex chromosomes by mating-type switching accidents.</title>
        <authorList>
            <person name="Gordon J.L."/>
            <person name="Armisen D."/>
            <person name="Proux-Wera E."/>
            <person name="Oheigeartaigh S.S."/>
            <person name="Byrne K.P."/>
            <person name="Wolfe K.H."/>
        </authorList>
    </citation>
    <scope>NUCLEOTIDE SEQUENCE [LARGE SCALE GENOMIC DNA]</scope>
    <source>
        <strain evidence="15">ATCC MYA-139 / BCRC 22969 / CBS 8797 / CCRC 22969 / KCTC 17520 / NBRC 10181 / NCYC 3082</strain>
    </source>
</reference>
<organism evidence="14 15">
    <name type="scientific">Huiozyma naganishii (strain ATCC MYA-139 / BCRC 22969 / CBS 8797 / KCTC 17520 / NBRC 10181 / NCYC 3082 / Yp74L-3)</name>
    <name type="common">Yeast</name>
    <name type="synonym">Kazachstania naganishii</name>
    <dbReference type="NCBI Taxonomy" id="1071383"/>
    <lineage>
        <taxon>Eukaryota</taxon>
        <taxon>Fungi</taxon>
        <taxon>Dikarya</taxon>
        <taxon>Ascomycota</taxon>
        <taxon>Saccharomycotina</taxon>
        <taxon>Saccharomycetes</taxon>
        <taxon>Saccharomycetales</taxon>
        <taxon>Saccharomycetaceae</taxon>
        <taxon>Huiozyma</taxon>
    </lineage>
</organism>